<evidence type="ECO:0000313" key="2">
    <source>
        <dbReference type="Proteomes" id="UP001516400"/>
    </source>
</evidence>
<organism evidence="1 2">
    <name type="scientific">Cryptolaemus montrouzieri</name>
    <dbReference type="NCBI Taxonomy" id="559131"/>
    <lineage>
        <taxon>Eukaryota</taxon>
        <taxon>Metazoa</taxon>
        <taxon>Ecdysozoa</taxon>
        <taxon>Arthropoda</taxon>
        <taxon>Hexapoda</taxon>
        <taxon>Insecta</taxon>
        <taxon>Pterygota</taxon>
        <taxon>Neoptera</taxon>
        <taxon>Endopterygota</taxon>
        <taxon>Coleoptera</taxon>
        <taxon>Polyphaga</taxon>
        <taxon>Cucujiformia</taxon>
        <taxon>Coccinelloidea</taxon>
        <taxon>Coccinellidae</taxon>
        <taxon>Scymninae</taxon>
        <taxon>Scymnini</taxon>
        <taxon>Cryptolaemus</taxon>
    </lineage>
</organism>
<comment type="caution">
    <text evidence="1">The sequence shown here is derived from an EMBL/GenBank/DDBJ whole genome shotgun (WGS) entry which is preliminary data.</text>
</comment>
<keyword evidence="2" id="KW-1185">Reference proteome</keyword>
<reference evidence="1 2" key="1">
    <citation type="journal article" date="2021" name="BMC Biol.">
        <title>Horizontally acquired antibacterial genes associated with adaptive radiation of ladybird beetles.</title>
        <authorList>
            <person name="Li H.S."/>
            <person name="Tang X.F."/>
            <person name="Huang Y.H."/>
            <person name="Xu Z.Y."/>
            <person name="Chen M.L."/>
            <person name="Du X.Y."/>
            <person name="Qiu B.Y."/>
            <person name="Chen P.T."/>
            <person name="Zhang W."/>
            <person name="Slipinski A."/>
            <person name="Escalona H.E."/>
            <person name="Waterhouse R.M."/>
            <person name="Zwick A."/>
            <person name="Pang H."/>
        </authorList>
    </citation>
    <scope>NUCLEOTIDE SEQUENCE [LARGE SCALE GENOMIC DNA]</scope>
    <source>
        <strain evidence="1">SYSU2018</strain>
    </source>
</reference>
<dbReference type="AlphaFoldDB" id="A0ABD2NVS2"/>
<dbReference type="Proteomes" id="UP001516400">
    <property type="component" value="Unassembled WGS sequence"/>
</dbReference>
<evidence type="ECO:0000313" key="1">
    <source>
        <dbReference type="EMBL" id="KAL3282653.1"/>
    </source>
</evidence>
<name>A0ABD2NVS2_9CUCU</name>
<proteinExistence type="predicted"/>
<protein>
    <submittedName>
        <fullName evidence="1">Uncharacterized protein</fullName>
    </submittedName>
</protein>
<gene>
    <name evidence="1" type="ORF">HHI36_005828</name>
</gene>
<accession>A0ABD2NVS2</accession>
<sequence>MANQDKDLQEYEAAKNLIRRLTKTEKNNAWDQHCQQIETLIRGKRYSEVWNFIRSLKSSNKDKVHISIFEHEGKIITPTYFRKEEQSIETNPKNRI</sequence>
<dbReference type="EMBL" id="JABFTP020000144">
    <property type="protein sequence ID" value="KAL3282653.1"/>
    <property type="molecule type" value="Genomic_DNA"/>
</dbReference>